<keyword evidence="3" id="KW-1185">Reference proteome</keyword>
<name>A0A975BWW2_9BACT</name>
<dbReference type="InterPro" id="IPR007842">
    <property type="entry name" value="HEPN_dom"/>
</dbReference>
<dbReference type="EMBL" id="CP061800">
    <property type="protein sequence ID" value="QTA92650.1"/>
    <property type="molecule type" value="Genomic_DNA"/>
</dbReference>
<feature type="domain" description="HEPN" evidence="1">
    <location>
        <begin position="6"/>
        <end position="141"/>
    </location>
</feature>
<dbReference type="SUPFAM" id="SSF81593">
    <property type="entry name" value="Nucleotidyltransferase substrate binding subunit/domain"/>
    <property type="match status" value="1"/>
</dbReference>
<reference evidence="2" key="1">
    <citation type="journal article" date="2021" name="Microb. Physiol.">
        <title>Proteogenomic Insights into the Physiology of Marine, Sulfate-Reducing, Filamentous Desulfonema limicola and Desulfonema magnum.</title>
        <authorList>
            <person name="Schnaars V."/>
            <person name="Wohlbrand L."/>
            <person name="Scheve S."/>
            <person name="Hinrichs C."/>
            <person name="Reinhardt R."/>
            <person name="Rabus R."/>
        </authorList>
    </citation>
    <scope>NUCLEOTIDE SEQUENCE</scope>
    <source>
        <strain evidence="2">4be13</strain>
    </source>
</reference>
<dbReference type="RefSeq" id="WP_207679927.1">
    <property type="nucleotide sequence ID" value="NZ_CP061800.1"/>
</dbReference>
<dbReference type="KEGG" id="dmm:dnm_087370"/>
<gene>
    <name evidence="2" type="ORF">dnm_087370</name>
</gene>
<dbReference type="Pfam" id="PF05168">
    <property type="entry name" value="HEPN"/>
    <property type="match status" value="1"/>
</dbReference>
<evidence type="ECO:0000313" key="2">
    <source>
        <dbReference type="EMBL" id="QTA92650.1"/>
    </source>
</evidence>
<dbReference type="Gene3D" id="1.20.120.330">
    <property type="entry name" value="Nucleotidyltransferases domain 2"/>
    <property type="match status" value="1"/>
</dbReference>
<protein>
    <submittedName>
        <fullName evidence="2">HEPN domain-containing protein</fullName>
    </submittedName>
</protein>
<organism evidence="2 3">
    <name type="scientific">Desulfonema magnum</name>
    <dbReference type="NCBI Taxonomy" id="45655"/>
    <lineage>
        <taxon>Bacteria</taxon>
        <taxon>Pseudomonadati</taxon>
        <taxon>Thermodesulfobacteriota</taxon>
        <taxon>Desulfobacteria</taxon>
        <taxon>Desulfobacterales</taxon>
        <taxon>Desulfococcaceae</taxon>
        <taxon>Desulfonema</taxon>
    </lineage>
</organism>
<proteinExistence type="predicted"/>
<evidence type="ECO:0000259" key="1">
    <source>
        <dbReference type="Pfam" id="PF05168"/>
    </source>
</evidence>
<dbReference type="Proteomes" id="UP000663722">
    <property type="component" value="Chromosome"/>
</dbReference>
<dbReference type="AlphaFoldDB" id="A0A975BWW2"/>
<accession>A0A975BWW2</accession>
<sequence length="149" mass="17815">MRFRPEHYLEAAYERIDAARKLHNERHYPEAIYFAGVAVECLLLAYRTRENSDFESRHDLRKLLKESGMTDFIRQKDMIRLPALLGEVWSRWKNNYRFASYGRLTSEFRRLKLDRGIRGDALKLNSEIVIRNAIEIINLGVRRWNSEKN</sequence>
<evidence type="ECO:0000313" key="3">
    <source>
        <dbReference type="Proteomes" id="UP000663722"/>
    </source>
</evidence>